<gene>
    <name evidence="2" type="primary">BQ5605_C013g07103</name>
    <name evidence="2" type="ORF">BQ5605_C013G07103</name>
</gene>
<accession>A0A2X0NNB9</accession>
<evidence type="ECO:0000256" key="1">
    <source>
        <dbReference type="SAM" id="MobiDB-lite"/>
    </source>
</evidence>
<name>A0A2X0NNB9_9BASI</name>
<organism evidence="2 3">
    <name type="scientific">Microbotryum silenes-dioicae</name>
    <dbReference type="NCBI Taxonomy" id="796604"/>
    <lineage>
        <taxon>Eukaryota</taxon>
        <taxon>Fungi</taxon>
        <taxon>Dikarya</taxon>
        <taxon>Basidiomycota</taxon>
        <taxon>Pucciniomycotina</taxon>
        <taxon>Microbotryomycetes</taxon>
        <taxon>Microbotryales</taxon>
        <taxon>Microbotryaceae</taxon>
        <taxon>Microbotryum</taxon>
    </lineage>
</organism>
<dbReference type="Proteomes" id="UP000249464">
    <property type="component" value="Unassembled WGS sequence"/>
</dbReference>
<proteinExistence type="predicted"/>
<protein>
    <submittedName>
        <fullName evidence="2">BQ5605_C013g07103 protein</fullName>
    </submittedName>
</protein>
<dbReference type="EMBL" id="FQNC01000013">
    <property type="protein sequence ID" value="SGY14789.1"/>
    <property type="molecule type" value="Genomic_DNA"/>
</dbReference>
<reference evidence="2 3" key="1">
    <citation type="submission" date="2016-11" db="EMBL/GenBank/DDBJ databases">
        <authorList>
            <person name="Jaros S."/>
            <person name="Januszkiewicz K."/>
            <person name="Wedrychowicz H."/>
        </authorList>
    </citation>
    <scope>NUCLEOTIDE SEQUENCE [LARGE SCALE GENOMIC DNA]</scope>
</reference>
<keyword evidence="3" id="KW-1185">Reference proteome</keyword>
<feature type="compositionally biased region" description="Basic residues" evidence="1">
    <location>
        <begin position="1"/>
        <end position="10"/>
    </location>
</feature>
<evidence type="ECO:0000313" key="3">
    <source>
        <dbReference type="Proteomes" id="UP000249464"/>
    </source>
</evidence>
<evidence type="ECO:0000313" key="2">
    <source>
        <dbReference type="EMBL" id="SGY14789.1"/>
    </source>
</evidence>
<dbReference type="AlphaFoldDB" id="A0A2X0NNB9"/>
<sequence length="111" mass="12346">MNASRMRRTPIIRGPQGVFRSPCSGQSTSSQAPLILRSTFDSARTKHRLTSCILNTNEGGKVEYPLPVGNELRLGRVIWKPSRAVPLLTGDEFDLLPVLEVNRAPGRQIRH</sequence>
<feature type="region of interest" description="Disordered" evidence="1">
    <location>
        <begin position="1"/>
        <end position="31"/>
    </location>
</feature>